<dbReference type="AlphaFoldDB" id="A0A246FKY0"/>
<reference evidence="1 2" key="1">
    <citation type="submission" date="2017-06" db="EMBL/GenBank/DDBJ databases">
        <title>Hymenobacter amundsenii sp. nov. isolated from regoliths in Antarctica.</title>
        <authorList>
            <person name="Sedlacek I."/>
            <person name="Kralova S."/>
            <person name="Pantucek R."/>
            <person name="Svec P."/>
            <person name="Holochova P."/>
            <person name="Stankova E."/>
            <person name="Vrbovska V."/>
            <person name="Busse H.-J."/>
        </authorList>
    </citation>
    <scope>NUCLEOTIDE SEQUENCE [LARGE SCALE GENOMIC DNA]</scope>
    <source>
        <strain evidence="1 2">CCM 8682</strain>
    </source>
</reference>
<comment type="caution">
    <text evidence="1">The sequence shown here is derived from an EMBL/GenBank/DDBJ whole genome shotgun (WGS) entry which is preliminary data.</text>
</comment>
<dbReference type="Proteomes" id="UP000197277">
    <property type="component" value="Unassembled WGS sequence"/>
</dbReference>
<proteinExistence type="predicted"/>
<dbReference type="Pfam" id="PF20420">
    <property type="entry name" value="DUF6702"/>
    <property type="match status" value="1"/>
</dbReference>
<name>A0A246FKY0_9BACT</name>
<dbReference type="EMBL" id="NIRR01000012">
    <property type="protein sequence ID" value="OWP63398.1"/>
    <property type="molecule type" value="Genomic_DNA"/>
</dbReference>
<dbReference type="InterPro" id="IPR046525">
    <property type="entry name" value="DUF6702"/>
</dbReference>
<keyword evidence="2" id="KW-1185">Reference proteome</keyword>
<evidence type="ECO:0000313" key="2">
    <source>
        <dbReference type="Proteomes" id="UP000197277"/>
    </source>
</evidence>
<accession>A0A246FKY0</accession>
<organism evidence="1 2">
    <name type="scientific">Hymenobacter amundsenii</name>
    <dbReference type="NCBI Taxonomy" id="2006685"/>
    <lineage>
        <taxon>Bacteria</taxon>
        <taxon>Pseudomonadati</taxon>
        <taxon>Bacteroidota</taxon>
        <taxon>Cytophagia</taxon>
        <taxon>Cytophagales</taxon>
        <taxon>Hymenobacteraceae</taxon>
        <taxon>Hymenobacter</taxon>
    </lineage>
</organism>
<evidence type="ECO:0000313" key="1">
    <source>
        <dbReference type="EMBL" id="OWP63398.1"/>
    </source>
</evidence>
<gene>
    <name evidence="1" type="ORF">CDA63_09340</name>
</gene>
<sequence>MLLLMLLSLAAWAHTYHASIMELRFNPAKQRLEIALKVFTDDLEKGVSHNQPKPVTLDQLSRAQLDPLLLALLRREVQFSVQPGQPLPLTLVGLQKETDSYWLYLTAPLPTAATGVTLRHQLLLGLFPDQMNIVNLTANGQKQSFLFRGGNEEQELKW</sequence>
<protein>
    <submittedName>
        <fullName evidence="1">Uncharacterized protein</fullName>
    </submittedName>
</protein>